<comment type="caution">
    <text evidence="3">The sequence shown here is derived from an EMBL/GenBank/DDBJ whole genome shotgun (WGS) entry which is preliminary data.</text>
</comment>
<dbReference type="EMBL" id="VRSW01000001">
    <property type="protein sequence ID" value="TXK05684.1"/>
    <property type="molecule type" value="Genomic_DNA"/>
</dbReference>
<keyword evidence="1" id="KW-0732">Signal</keyword>
<dbReference type="InterPro" id="IPR030678">
    <property type="entry name" value="Peptide/Ni-bd"/>
</dbReference>
<dbReference type="Proteomes" id="UP000321196">
    <property type="component" value="Unassembled WGS sequence"/>
</dbReference>
<dbReference type="OrthoDB" id="5240629at2"/>
<feature type="signal peptide" evidence="1">
    <location>
        <begin position="1"/>
        <end position="29"/>
    </location>
</feature>
<keyword evidence="4" id="KW-1185">Reference proteome</keyword>
<dbReference type="GO" id="GO:0015833">
    <property type="term" value="P:peptide transport"/>
    <property type="evidence" value="ECO:0007669"/>
    <property type="project" value="TreeGrafter"/>
</dbReference>
<dbReference type="GO" id="GO:0043190">
    <property type="term" value="C:ATP-binding cassette (ABC) transporter complex"/>
    <property type="evidence" value="ECO:0007669"/>
    <property type="project" value="InterPro"/>
</dbReference>
<dbReference type="CDD" id="cd08492">
    <property type="entry name" value="PBP2_NikA_DppA_OppA_like_15"/>
    <property type="match status" value="1"/>
</dbReference>
<dbReference type="PANTHER" id="PTHR30290">
    <property type="entry name" value="PERIPLASMIC BINDING COMPONENT OF ABC TRANSPORTER"/>
    <property type="match status" value="1"/>
</dbReference>
<accession>A0A5C8HNW8</accession>
<dbReference type="Gene3D" id="3.10.105.10">
    <property type="entry name" value="Dipeptide-binding Protein, Domain 3"/>
    <property type="match status" value="1"/>
</dbReference>
<dbReference type="InterPro" id="IPR006311">
    <property type="entry name" value="TAT_signal"/>
</dbReference>
<evidence type="ECO:0000256" key="1">
    <source>
        <dbReference type="SAM" id="SignalP"/>
    </source>
</evidence>
<evidence type="ECO:0000313" key="3">
    <source>
        <dbReference type="EMBL" id="TXK05684.1"/>
    </source>
</evidence>
<dbReference type="PROSITE" id="PS51257">
    <property type="entry name" value="PROKAR_LIPOPROTEIN"/>
    <property type="match status" value="1"/>
</dbReference>
<dbReference type="SUPFAM" id="SSF53850">
    <property type="entry name" value="Periplasmic binding protein-like II"/>
    <property type="match status" value="1"/>
</dbReference>
<feature type="chain" id="PRO_5038576834" evidence="1">
    <location>
        <begin position="30"/>
        <end position="540"/>
    </location>
</feature>
<organism evidence="3 4">
    <name type="scientific">Microbacterium mitrae</name>
    <dbReference type="NCBI Taxonomy" id="664640"/>
    <lineage>
        <taxon>Bacteria</taxon>
        <taxon>Bacillati</taxon>
        <taxon>Actinomycetota</taxon>
        <taxon>Actinomycetes</taxon>
        <taxon>Micrococcales</taxon>
        <taxon>Microbacteriaceae</taxon>
        <taxon>Microbacterium</taxon>
    </lineage>
</organism>
<dbReference type="AlphaFoldDB" id="A0A5C8HNW8"/>
<dbReference type="RefSeq" id="WP_147824495.1">
    <property type="nucleotide sequence ID" value="NZ_BAAARG010000001.1"/>
</dbReference>
<gene>
    <name evidence="3" type="ORF">FVP60_01445</name>
</gene>
<name>A0A5C8HNW8_9MICO</name>
<reference evidence="3 4" key="1">
    <citation type="submission" date="2019-08" db="EMBL/GenBank/DDBJ databases">
        <authorList>
            <person name="Dong K."/>
        </authorList>
    </citation>
    <scope>NUCLEOTIDE SEQUENCE [LARGE SCALE GENOMIC DNA]</scope>
    <source>
        <strain evidence="3 4">M4-8</strain>
    </source>
</reference>
<feature type="domain" description="Solute-binding protein family 5" evidence="2">
    <location>
        <begin position="86"/>
        <end position="450"/>
    </location>
</feature>
<dbReference type="GO" id="GO:0042597">
    <property type="term" value="C:periplasmic space"/>
    <property type="evidence" value="ECO:0007669"/>
    <property type="project" value="UniProtKB-ARBA"/>
</dbReference>
<sequence length="540" mass="58465">MSFRRARRALFITAAVSVFGLALSACASAGPSDEAAAGGGEVVWAIEGANLSDSHMDPHTSQLDVSSMVQRQILDSLVWQNADGSFSPWLAKEWTVSEDGLTYTFTLRDDVTFHDGEKFTAESVKANFDHISDPKTKSAQAASMLGGEWYAGTTVVDENTVEVSFTQPYAPFLSAASTPLLGFYSSAALEAGTEKLKAGAAGVNIGTGPFVLSEFIPNQEIVYTRNDDYAWGPQGQKAPSIETLRVALVLESSVRTGMLNSGEAQIVSDLPPSAVASVDDTATVESKPVAGLPYSLYLNEKYGVLADQRVREAISIGIDIDTAVDTIFDGQFERAWSILSPSSPGYDASLENTWEFDPEAAAALLDEAGWTTLDSEGYRTKDGERLSVRWIAWTPIADENKALGVAFQADLKKIGIELIREELEPAAYNEQYGPKTFDITDWGFSGVDSDLLRNHLHTDGFQNASQVSDPQLDALFEQAIATSDTEERNALYTEVQQWNAADNAIIPIYVPSLITAVDESIDGLEFDGYGRPLFYDVTLG</sequence>
<dbReference type="InterPro" id="IPR039424">
    <property type="entry name" value="SBP_5"/>
</dbReference>
<dbReference type="PROSITE" id="PS51318">
    <property type="entry name" value="TAT"/>
    <property type="match status" value="1"/>
</dbReference>
<dbReference type="Gene3D" id="3.40.190.10">
    <property type="entry name" value="Periplasmic binding protein-like II"/>
    <property type="match status" value="1"/>
</dbReference>
<evidence type="ECO:0000259" key="2">
    <source>
        <dbReference type="Pfam" id="PF00496"/>
    </source>
</evidence>
<proteinExistence type="predicted"/>
<protein>
    <submittedName>
        <fullName evidence="3">ABC transporter substrate-binding protein</fullName>
    </submittedName>
</protein>
<dbReference type="GO" id="GO:1904680">
    <property type="term" value="F:peptide transmembrane transporter activity"/>
    <property type="evidence" value="ECO:0007669"/>
    <property type="project" value="TreeGrafter"/>
</dbReference>
<dbReference type="Pfam" id="PF00496">
    <property type="entry name" value="SBP_bac_5"/>
    <property type="match status" value="1"/>
</dbReference>
<dbReference type="PIRSF" id="PIRSF002741">
    <property type="entry name" value="MppA"/>
    <property type="match status" value="1"/>
</dbReference>
<dbReference type="InterPro" id="IPR000914">
    <property type="entry name" value="SBP_5_dom"/>
</dbReference>
<evidence type="ECO:0000313" key="4">
    <source>
        <dbReference type="Proteomes" id="UP000321196"/>
    </source>
</evidence>